<keyword evidence="6" id="KW-1185">Reference proteome</keyword>
<evidence type="ECO:0000313" key="5">
    <source>
        <dbReference type="EMBL" id="KAL2052351.1"/>
    </source>
</evidence>
<comment type="cofactor">
    <cofactor evidence="1">
        <name>Cu(2+)</name>
        <dbReference type="ChEBI" id="CHEBI:29036"/>
    </cofactor>
</comment>
<keyword evidence="2" id="KW-0560">Oxidoreductase</keyword>
<evidence type="ECO:0000256" key="3">
    <source>
        <dbReference type="ARBA" id="ARBA00023033"/>
    </source>
</evidence>
<dbReference type="EMBL" id="JBHFEH010000028">
    <property type="protein sequence ID" value="KAL2052351.1"/>
    <property type="molecule type" value="Genomic_DNA"/>
</dbReference>
<keyword evidence="3" id="KW-0503">Monooxygenase</keyword>
<gene>
    <name evidence="5" type="ORF">ABVK25_007510</name>
</gene>
<feature type="domain" description="Tyrosinase C-terminal" evidence="4">
    <location>
        <begin position="17"/>
        <end position="102"/>
    </location>
</feature>
<name>A0ABR4B632_9LECA</name>
<reference evidence="5 6" key="1">
    <citation type="submission" date="2024-09" db="EMBL/GenBank/DDBJ databases">
        <title>Rethinking Asexuality: The Enigmatic Case of Functional Sexual Genes in Lepraria (Stereocaulaceae).</title>
        <authorList>
            <person name="Doellman M."/>
            <person name="Sun Y."/>
            <person name="Barcenas-Pena A."/>
            <person name="Lumbsch H.T."/>
            <person name="Grewe F."/>
        </authorList>
    </citation>
    <scope>NUCLEOTIDE SEQUENCE [LARGE SCALE GENOMIC DNA]</scope>
    <source>
        <strain evidence="5 6">Grewe 0041</strain>
    </source>
</reference>
<accession>A0ABR4B632</accession>
<dbReference type="Proteomes" id="UP001590951">
    <property type="component" value="Unassembled WGS sequence"/>
</dbReference>
<evidence type="ECO:0000256" key="2">
    <source>
        <dbReference type="ARBA" id="ARBA00023002"/>
    </source>
</evidence>
<dbReference type="Pfam" id="PF18132">
    <property type="entry name" value="Tyrosinase_C"/>
    <property type="match status" value="1"/>
</dbReference>
<evidence type="ECO:0000313" key="6">
    <source>
        <dbReference type="Proteomes" id="UP001590951"/>
    </source>
</evidence>
<proteinExistence type="predicted"/>
<protein>
    <recommendedName>
        <fullName evidence="4">Tyrosinase C-terminal domain-containing protein</fullName>
    </recommendedName>
</protein>
<comment type="caution">
    <text evidence="5">The sequence shown here is derived from an EMBL/GenBank/DDBJ whole genome shotgun (WGS) entry which is preliminary data.</text>
</comment>
<organism evidence="5 6">
    <name type="scientific">Lepraria finkii</name>
    <dbReference type="NCBI Taxonomy" id="1340010"/>
    <lineage>
        <taxon>Eukaryota</taxon>
        <taxon>Fungi</taxon>
        <taxon>Dikarya</taxon>
        <taxon>Ascomycota</taxon>
        <taxon>Pezizomycotina</taxon>
        <taxon>Lecanoromycetes</taxon>
        <taxon>OSLEUM clade</taxon>
        <taxon>Lecanoromycetidae</taxon>
        <taxon>Lecanorales</taxon>
        <taxon>Lecanorineae</taxon>
        <taxon>Stereocaulaceae</taxon>
        <taxon>Lepraria</taxon>
    </lineage>
</organism>
<dbReference type="Gene3D" id="2.60.310.20">
    <property type="match status" value="1"/>
</dbReference>
<sequence length="147" mass="15962">MVQGTPGYTWPNEEFNDYIINVIYDRYALKRRAYATLFFIGKPPKRLSNYRESEKFVGAVYTFSAPIVGEDGSIACDNCAQQSSQGVLSKDQIPITVSLLAAAPLYVQIHAGDSPQVPIPGIGLGALDQRPVESILHDPVEGCSGSL</sequence>
<dbReference type="InterPro" id="IPR041640">
    <property type="entry name" value="Tyrosinase_C"/>
</dbReference>
<evidence type="ECO:0000259" key="4">
    <source>
        <dbReference type="Pfam" id="PF18132"/>
    </source>
</evidence>
<evidence type="ECO:0000256" key="1">
    <source>
        <dbReference type="ARBA" id="ARBA00001973"/>
    </source>
</evidence>